<keyword evidence="4" id="KW-1185">Reference proteome</keyword>
<dbReference type="Proteomes" id="UP000253977">
    <property type="component" value="Unassembled WGS sequence"/>
</dbReference>
<reference evidence="3 4" key="1">
    <citation type="submission" date="2018-07" db="EMBL/GenBank/DDBJ databases">
        <title>Thalassococcus profundi sp. nov., a marine bacterium isolated from deep seawater of Okinawa Trough.</title>
        <authorList>
            <person name="Yu M."/>
        </authorList>
    </citation>
    <scope>NUCLEOTIDE SEQUENCE [LARGE SCALE GENOMIC DNA]</scope>
    <source>
        <strain evidence="3 4">WRAS1</strain>
    </source>
</reference>
<dbReference type="InterPro" id="IPR050249">
    <property type="entry name" value="Pseudomonas-type_ThrB"/>
</dbReference>
<keyword evidence="3" id="KW-0418">Kinase</keyword>
<evidence type="ECO:0000313" key="3">
    <source>
        <dbReference type="EMBL" id="RDD64740.1"/>
    </source>
</evidence>
<proteinExistence type="inferred from homology"/>
<dbReference type="SUPFAM" id="SSF56112">
    <property type="entry name" value="Protein kinase-like (PK-like)"/>
    <property type="match status" value="1"/>
</dbReference>
<comment type="similarity">
    <text evidence="1">Belongs to the pseudomonas-type ThrB family.</text>
</comment>
<sequence>MTTLPDLRHVSGSLPDGWFRAALAPLGERPEHGGPDRPAAFLARHYGIAAEIVPLASEVERTDEVRTTSDRRLILKTSSRLEARESFAFQAGVLAGLEPDATVIAPRLIPTQGGSAMFHDGETCGYLQTRLDGTPLHDAAQTAATVFGTGQSLARLSLALSLCNPPGARRAVLWHVGCWPELSALSRHLEPGPLSDLVRRAMADHAEQVAPHLGALDWQITHNDLSPHNMLLTDSGTGFIDFGDGGWNPRLQDLAIAAGHMVTDSGQPLGGAEALIAGYASVIPLSALDRRVLVGLMRARQAALVLINAWRSHLFPDQAAYINKNIARAERGLAILSRLDTRDAQSAIETALVSPLPAPNQEDAS</sequence>
<evidence type="ECO:0000259" key="2">
    <source>
        <dbReference type="Pfam" id="PF01636"/>
    </source>
</evidence>
<organism evidence="3 4">
    <name type="scientific">Thalassococcus profundi</name>
    <dbReference type="NCBI Taxonomy" id="2282382"/>
    <lineage>
        <taxon>Bacteria</taxon>
        <taxon>Pseudomonadati</taxon>
        <taxon>Pseudomonadota</taxon>
        <taxon>Alphaproteobacteria</taxon>
        <taxon>Rhodobacterales</taxon>
        <taxon>Roseobacteraceae</taxon>
        <taxon>Thalassococcus</taxon>
    </lineage>
</organism>
<dbReference type="GO" id="GO:0019202">
    <property type="term" value="F:amino acid kinase activity"/>
    <property type="evidence" value="ECO:0007669"/>
    <property type="project" value="TreeGrafter"/>
</dbReference>
<protein>
    <submittedName>
        <fullName evidence="3">Serine kinase</fullName>
    </submittedName>
</protein>
<gene>
    <name evidence="3" type="ORF">DU478_18595</name>
</gene>
<dbReference type="PANTHER" id="PTHR21064">
    <property type="entry name" value="AMINOGLYCOSIDE PHOSPHOTRANSFERASE DOMAIN-CONTAINING PROTEIN-RELATED"/>
    <property type="match status" value="1"/>
</dbReference>
<dbReference type="InterPro" id="IPR002575">
    <property type="entry name" value="Aminoglycoside_PTrfase"/>
</dbReference>
<evidence type="ECO:0000256" key="1">
    <source>
        <dbReference type="ARBA" id="ARBA00038240"/>
    </source>
</evidence>
<dbReference type="RefSeq" id="WP_114512463.1">
    <property type="nucleotide sequence ID" value="NZ_QPMK01000018.1"/>
</dbReference>
<dbReference type="AlphaFoldDB" id="A0A369THN5"/>
<dbReference type="EMBL" id="QPMK01000018">
    <property type="protein sequence ID" value="RDD64740.1"/>
    <property type="molecule type" value="Genomic_DNA"/>
</dbReference>
<evidence type="ECO:0000313" key="4">
    <source>
        <dbReference type="Proteomes" id="UP000253977"/>
    </source>
</evidence>
<name>A0A369THN5_9RHOB</name>
<dbReference type="Pfam" id="PF01636">
    <property type="entry name" value="APH"/>
    <property type="match status" value="1"/>
</dbReference>
<dbReference type="InterPro" id="IPR011009">
    <property type="entry name" value="Kinase-like_dom_sf"/>
</dbReference>
<comment type="caution">
    <text evidence="3">The sequence shown here is derived from an EMBL/GenBank/DDBJ whole genome shotgun (WGS) entry which is preliminary data.</text>
</comment>
<keyword evidence="3" id="KW-0808">Transferase</keyword>
<accession>A0A369THN5</accession>
<feature type="domain" description="Aminoglycoside phosphotransferase" evidence="2">
    <location>
        <begin position="53"/>
        <end position="279"/>
    </location>
</feature>
<dbReference type="PANTHER" id="PTHR21064:SF6">
    <property type="entry name" value="AMINOGLYCOSIDE PHOSPHOTRANSFERASE DOMAIN-CONTAINING PROTEIN"/>
    <property type="match status" value="1"/>
</dbReference>
<dbReference type="Gene3D" id="3.90.1200.10">
    <property type="match status" value="1"/>
</dbReference>
<dbReference type="OrthoDB" id="156345at2"/>